<name>A0A8H3ADI5_9AGAM</name>
<accession>A0A8H3ADI5</accession>
<protein>
    <recommendedName>
        <fullName evidence="3">Zn(2)-C6 fungal-type domain-containing protein</fullName>
    </recommendedName>
</protein>
<dbReference type="Proteomes" id="UP000663840">
    <property type="component" value="Unassembled WGS sequence"/>
</dbReference>
<proteinExistence type="predicted"/>
<dbReference type="PANTHER" id="PTHR37534:SF46">
    <property type="entry name" value="ZN(II)2CYS6 TRANSCRIPTION FACTOR (EUROFUNG)"/>
    <property type="match status" value="1"/>
</dbReference>
<feature type="non-terminal residue" evidence="4">
    <location>
        <position position="1"/>
    </location>
</feature>
<dbReference type="PROSITE" id="PS00463">
    <property type="entry name" value="ZN2_CY6_FUNGAL_1"/>
    <property type="match status" value="1"/>
</dbReference>
<sequence>MVRHTSPSDPVPNRSSKGCLTCRQRKKKCDERKPECERCALGGFNCLGYSHLSGSKALLSKHRDNDATHIAGTSSPLFTQNEPASKYSPEQDSSSYSSDQMCWPTTAPENIFSGSPILDGVGFWQQEQCNTSIYEPKRIPINPQLDPFDLDSMKSLILVQYTRLARRIAFRPFSYPVELGLTNYLVRGSHLICKTLYLGARISQALLDDTNWQGYIGWIDAFHNRILGTQSALVESNVGHLADRLASNCNLAVYAFMILNSSIGYTIFRKGAPMFLQLAVKYPDLWTGDSAISLSRALHGPRHELGKFTLMDTVSALSFGIAPLIHYDTTLGPNDHRPRKDLFLEPAFACPIVVLIALARVNAHRASRLMNQDATSADGLEECEAAVRKWKAPVDYNDQPSKIVTRLAVQEAWRQAALIYLYM</sequence>
<dbReference type="SUPFAM" id="SSF57701">
    <property type="entry name" value="Zn2/Cys6 DNA-binding domain"/>
    <property type="match status" value="1"/>
</dbReference>
<feature type="region of interest" description="Disordered" evidence="2">
    <location>
        <begin position="70"/>
        <end position="94"/>
    </location>
</feature>
<dbReference type="AlphaFoldDB" id="A0A8H3ADI5"/>
<feature type="compositionally biased region" description="Polar residues" evidence="2">
    <location>
        <begin position="71"/>
        <end position="83"/>
    </location>
</feature>
<organism evidence="4 5">
    <name type="scientific">Rhizoctonia solani</name>
    <dbReference type="NCBI Taxonomy" id="456999"/>
    <lineage>
        <taxon>Eukaryota</taxon>
        <taxon>Fungi</taxon>
        <taxon>Dikarya</taxon>
        <taxon>Basidiomycota</taxon>
        <taxon>Agaricomycotina</taxon>
        <taxon>Agaricomycetes</taxon>
        <taxon>Cantharellales</taxon>
        <taxon>Ceratobasidiaceae</taxon>
        <taxon>Rhizoctonia</taxon>
    </lineage>
</organism>
<feature type="compositionally biased region" description="Low complexity" evidence="2">
    <location>
        <begin position="85"/>
        <end position="94"/>
    </location>
</feature>
<dbReference type="GO" id="GO:0008270">
    <property type="term" value="F:zinc ion binding"/>
    <property type="evidence" value="ECO:0007669"/>
    <property type="project" value="InterPro"/>
</dbReference>
<dbReference type="SMART" id="SM00066">
    <property type="entry name" value="GAL4"/>
    <property type="match status" value="1"/>
</dbReference>
<evidence type="ECO:0000256" key="2">
    <source>
        <dbReference type="SAM" id="MobiDB-lite"/>
    </source>
</evidence>
<dbReference type="Pfam" id="PF00172">
    <property type="entry name" value="Zn_clus"/>
    <property type="match status" value="1"/>
</dbReference>
<reference evidence="4" key="1">
    <citation type="submission" date="2021-01" db="EMBL/GenBank/DDBJ databases">
        <authorList>
            <person name="Kaushik A."/>
        </authorList>
    </citation>
    <scope>NUCLEOTIDE SEQUENCE</scope>
    <source>
        <strain evidence="4">AG1-1A</strain>
    </source>
</reference>
<feature type="domain" description="Zn(2)-C6 fungal-type" evidence="3">
    <location>
        <begin position="18"/>
        <end position="46"/>
    </location>
</feature>
<dbReference type="PROSITE" id="PS50048">
    <property type="entry name" value="ZN2_CY6_FUNGAL_2"/>
    <property type="match status" value="1"/>
</dbReference>
<evidence type="ECO:0000256" key="1">
    <source>
        <dbReference type="ARBA" id="ARBA00023242"/>
    </source>
</evidence>
<dbReference type="InterPro" id="IPR036864">
    <property type="entry name" value="Zn2-C6_fun-type_DNA-bd_sf"/>
</dbReference>
<comment type="caution">
    <text evidence="4">The sequence shown here is derived from an EMBL/GenBank/DDBJ whole genome shotgun (WGS) entry which is preliminary data.</text>
</comment>
<evidence type="ECO:0000259" key="3">
    <source>
        <dbReference type="PROSITE" id="PS50048"/>
    </source>
</evidence>
<keyword evidence="1" id="KW-0539">Nucleus</keyword>
<dbReference type="PANTHER" id="PTHR37534">
    <property type="entry name" value="TRANSCRIPTIONAL ACTIVATOR PROTEIN UGA3"/>
    <property type="match status" value="1"/>
</dbReference>
<dbReference type="EMBL" id="CAJMWR010001353">
    <property type="protein sequence ID" value="CAE6423609.1"/>
    <property type="molecule type" value="Genomic_DNA"/>
</dbReference>
<evidence type="ECO:0000313" key="5">
    <source>
        <dbReference type="Proteomes" id="UP000663840"/>
    </source>
</evidence>
<evidence type="ECO:0000313" key="4">
    <source>
        <dbReference type="EMBL" id="CAE6423609.1"/>
    </source>
</evidence>
<dbReference type="GO" id="GO:0000981">
    <property type="term" value="F:DNA-binding transcription factor activity, RNA polymerase II-specific"/>
    <property type="evidence" value="ECO:0007669"/>
    <property type="project" value="InterPro"/>
</dbReference>
<dbReference type="CDD" id="cd00067">
    <property type="entry name" value="GAL4"/>
    <property type="match status" value="1"/>
</dbReference>
<dbReference type="InterPro" id="IPR001138">
    <property type="entry name" value="Zn2Cys6_DnaBD"/>
</dbReference>
<dbReference type="Gene3D" id="4.10.240.10">
    <property type="entry name" value="Zn(2)-C6 fungal-type DNA-binding domain"/>
    <property type="match status" value="1"/>
</dbReference>
<gene>
    <name evidence="4" type="ORF">RDB_LOCUS57413</name>
</gene>